<feature type="compositionally biased region" description="Basic and acidic residues" evidence="1">
    <location>
        <begin position="200"/>
        <end position="246"/>
    </location>
</feature>
<dbReference type="EMBL" id="CM014086">
    <property type="protein sequence ID" value="TKS76024.1"/>
    <property type="molecule type" value="Genomic_DNA"/>
</dbReference>
<sequence>MIGRGLFVLTILSNCALSLPLTPSQLENEDVKVMKCIVEALADVLSRPHPTPVSQECLVTLKTDDRLVSILRHHNFLKELQAIAVQGGQDRAQLQREAVTLDPMTQTPRPTGDIDDRSMLEALGGPGERSILSEKRGTGNGDGDEEKDESMGDEESQEEKDAAEEVLVKTRNEERPRSHVSESVDGKKEEGDDEEEEEYEDKRGRVGSEEKRDEPRNKSKEKKLYEEDEGEKDKRSSAFSHKQEEKQVEEEDEEETKRGSREGLKRWTKRGKALALKKKAVGKDVQPLDSQQDVPHHSKEVTEEEEEEVEEKKRGVLRSPEEKELQMIARRGPEERRVSEEEGSASRKSEEPEIESLAAIESELENVAQKLHELRRG</sequence>
<dbReference type="GO" id="GO:0046676">
    <property type="term" value="P:negative regulation of insulin secretion"/>
    <property type="evidence" value="ECO:0007669"/>
    <property type="project" value="TreeGrafter"/>
</dbReference>
<dbReference type="AlphaFoldDB" id="A0A4U5UM79"/>
<evidence type="ECO:0008006" key="5">
    <source>
        <dbReference type="Google" id="ProtNLM"/>
    </source>
</evidence>
<feature type="compositionally biased region" description="Acidic residues" evidence="1">
    <location>
        <begin position="142"/>
        <end position="164"/>
    </location>
</feature>
<organism evidence="3 4">
    <name type="scientific">Collichthys lucidus</name>
    <name type="common">Big head croaker</name>
    <name type="synonym">Sciaena lucida</name>
    <dbReference type="NCBI Taxonomy" id="240159"/>
    <lineage>
        <taxon>Eukaryota</taxon>
        <taxon>Metazoa</taxon>
        <taxon>Chordata</taxon>
        <taxon>Craniata</taxon>
        <taxon>Vertebrata</taxon>
        <taxon>Euteleostomi</taxon>
        <taxon>Actinopterygii</taxon>
        <taxon>Neopterygii</taxon>
        <taxon>Teleostei</taxon>
        <taxon>Neoteleostei</taxon>
        <taxon>Acanthomorphata</taxon>
        <taxon>Eupercaria</taxon>
        <taxon>Sciaenidae</taxon>
        <taxon>Collichthys</taxon>
    </lineage>
</organism>
<name>A0A4U5UM79_COLLU</name>
<dbReference type="InterPro" id="IPR018054">
    <property type="entry name" value="Chromogranin_CS"/>
</dbReference>
<gene>
    <name evidence="3" type="ORF">D9C73_009815</name>
</gene>
<feature type="compositionally biased region" description="Basic and acidic residues" evidence="1">
    <location>
        <begin position="310"/>
        <end position="351"/>
    </location>
</feature>
<feature type="region of interest" description="Disordered" evidence="1">
    <location>
        <begin position="97"/>
        <end position="355"/>
    </location>
</feature>
<feature type="compositionally biased region" description="Basic and acidic residues" evidence="1">
    <location>
        <begin position="166"/>
        <end position="190"/>
    </location>
</feature>
<evidence type="ECO:0000313" key="3">
    <source>
        <dbReference type="EMBL" id="TKS76024.1"/>
    </source>
</evidence>
<dbReference type="PROSITE" id="PS00422">
    <property type="entry name" value="GRANINS_1"/>
    <property type="match status" value="1"/>
</dbReference>
<feature type="compositionally biased region" description="Basic and acidic residues" evidence="1">
    <location>
        <begin position="255"/>
        <end position="265"/>
    </location>
</feature>
<feature type="compositionally biased region" description="Basic residues" evidence="1">
    <location>
        <begin position="266"/>
        <end position="280"/>
    </location>
</feature>
<keyword evidence="2" id="KW-0732">Signal</keyword>
<dbReference type="GO" id="GO:0042583">
    <property type="term" value="C:chromaffin granule"/>
    <property type="evidence" value="ECO:0007669"/>
    <property type="project" value="TreeGrafter"/>
</dbReference>
<dbReference type="GO" id="GO:0005615">
    <property type="term" value="C:extracellular space"/>
    <property type="evidence" value="ECO:0007669"/>
    <property type="project" value="TreeGrafter"/>
</dbReference>
<dbReference type="GO" id="GO:0042742">
    <property type="term" value="P:defense response to bacterium"/>
    <property type="evidence" value="ECO:0007669"/>
    <property type="project" value="TreeGrafter"/>
</dbReference>
<dbReference type="GO" id="GO:0086030">
    <property type="term" value="P:adenylate cyclase-activating adrenergic receptor signaling pathway involved in cardiac muscle relaxation"/>
    <property type="evidence" value="ECO:0007669"/>
    <property type="project" value="TreeGrafter"/>
</dbReference>
<accession>A0A4U5UM79</accession>
<dbReference type="Proteomes" id="UP000298787">
    <property type="component" value="Chromosome 9"/>
</dbReference>
<dbReference type="GO" id="GO:0033604">
    <property type="term" value="P:negative regulation of catecholamine secretion"/>
    <property type="evidence" value="ECO:0007669"/>
    <property type="project" value="TreeGrafter"/>
</dbReference>
<dbReference type="InterPro" id="IPR001819">
    <property type="entry name" value="Chromogranin_AB"/>
</dbReference>
<feature type="signal peptide" evidence="2">
    <location>
        <begin position="1"/>
        <end position="18"/>
    </location>
</feature>
<evidence type="ECO:0000256" key="1">
    <source>
        <dbReference type="SAM" id="MobiDB-lite"/>
    </source>
</evidence>
<feature type="chain" id="PRO_5020480705" description="Chromogranin-A" evidence="2">
    <location>
        <begin position="19"/>
        <end position="377"/>
    </location>
</feature>
<evidence type="ECO:0000256" key="2">
    <source>
        <dbReference type="SAM" id="SignalP"/>
    </source>
</evidence>
<evidence type="ECO:0000313" key="4">
    <source>
        <dbReference type="Proteomes" id="UP000298787"/>
    </source>
</evidence>
<protein>
    <recommendedName>
        <fullName evidence="5">Chromogranin-A</fullName>
    </recommendedName>
</protein>
<proteinExistence type="predicted"/>
<dbReference type="PANTHER" id="PTHR10583:SF1">
    <property type="entry name" value="CHROMOGRANIN-A"/>
    <property type="match status" value="1"/>
</dbReference>
<keyword evidence="4" id="KW-1185">Reference proteome</keyword>
<dbReference type="PANTHER" id="PTHR10583">
    <property type="entry name" value="CHROMOGRANIN"/>
    <property type="match status" value="1"/>
</dbReference>
<reference evidence="3 4" key="1">
    <citation type="submission" date="2019-01" db="EMBL/GenBank/DDBJ databases">
        <title>Genome Assembly of Collichthys lucidus.</title>
        <authorList>
            <person name="Cai M."/>
            <person name="Xiao S."/>
        </authorList>
    </citation>
    <scope>NUCLEOTIDE SEQUENCE [LARGE SCALE GENOMIC DNA]</scope>
    <source>
        <strain evidence="3">JT15FE1705JMU</strain>
        <tissue evidence="3">Muscle</tissue>
    </source>
</reference>
<dbReference type="STRING" id="240159.A0A4U5UM79"/>